<reference evidence="2" key="2">
    <citation type="submission" date="2020-07" db="EMBL/GenBank/DDBJ databases">
        <authorList>
            <person name="Vera ALvarez R."/>
            <person name="Arias-Moreno D.M."/>
            <person name="Jimenez-Jacinto V."/>
            <person name="Jimenez-Bremont J.F."/>
            <person name="Swaminathan K."/>
            <person name="Moose S.P."/>
            <person name="Guerrero-Gonzalez M.L."/>
            <person name="Marino-Ramirez L."/>
            <person name="Landsman D."/>
            <person name="Rodriguez-Kessler M."/>
            <person name="Delgado-Sanchez P."/>
        </authorList>
    </citation>
    <scope>NUCLEOTIDE SEQUENCE</scope>
    <source>
        <tissue evidence="2">Cladode</tissue>
    </source>
</reference>
<dbReference type="AlphaFoldDB" id="A0A7C9EMQ6"/>
<evidence type="ECO:0000313" key="2">
    <source>
        <dbReference type="EMBL" id="MBA4672322.1"/>
    </source>
</evidence>
<proteinExistence type="predicted"/>
<name>A0A7C9EMQ6_OPUST</name>
<evidence type="ECO:0000256" key="1">
    <source>
        <dbReference type="SAM" id="MobiDB-lite"/>
    </source>
</evidence>
<organism evidence="2">
    <name type="scientific">Opuntia streptacantha</name>
    <name type="common">Prickly pear cactus</name>
    <name type="synonym">Opuntia cardona</name>
    <dbReference type="NCBI Taxonomy" id="393608"/>
    <lineage>
        <taxon>Eukaryota</taxon>
        <taxon>Viridiplantae</taxon>
        <taxon>Streptophyta</taxon>
        <taxon>Embryophyta</taxon>
        <taxon>Tracheophyta</taxon>
        <taxon>Spermatophyta</taxon>
        <taxon>Magnoliopsida</taxon>
        <taxon>eudicotyledons</taxon>
        <taxon>Gunneridae</taxon>
        <taxon>Pentapetalae</taxon>
        <taxon>Caryophyllales</taxon>
        <taxon>Cactineae</taxon>
        <taxon>Cactaceae</taxon>
        <taxon>Opuntioideae</taxon>
        <taxon>Opuntia</taxon>
    </lineage>
</organism>
<feature type="region of interest" description="Disordered" evidence="1">
    <location>
        <begin position="21"/>
        <end position="94"/>
    </location>
</feature>
<accession>A0A7C9EMQ6</accession>
<sequence length="123" mass="13572">MWANSGLISPLRLLCDSDSTFSDCSFPSPRPSRPDRPSPARESSVTRPDAGLHRMYFQEQGEASSSVHEANAGGSWRSDLNTINPKTSSFRSTEASPLAASAVCKIPNERTRRYTQIWRSPIS</sequence>
<protein>
    <submittedName>
        <fullName evidence="2">Uncharacterized protein</fullName>
    </submittedName>
</protein>
<feature type="compositionally biased region" description="Polar residues" evidence="1">
    <location>
        <begin position="78"/>
        <end position="94"/>
    </location>
</feature>
<dbReference type="EMBL" id="GISG01254905">
    <property type="protein sequence ID" value="MBA4672322.1"/>
    <property type="molecule type" value="Transcribed_RNA"/>
</dbReference>
<reference evidence="2" key="1">
    <citation type="journal article" date="2013" name="J. Plant Res.">
        <title>Effect of fungi and light on seed germination of three Opuntia species from semiarid lands of central Mexico.</title>
        <authorList>
            <person name="Delgado-Sanchez P."/>
            <person name="Jimenez-Bremont J.F."/>
            <person name="Guerrero-Gonzalez Mde L."/>
            <person name="Flores J."/>
        </authorList>
    </citation>
    <scope>NUCLEOTIDE SEQUENCE</scope>
    <source>
        <tissue evidence="2">Cladode</tissue>
    </source>
</reference>